<dbReference type="Proteomes" id="UP000095143">
    <property type="component" value="Unassembled WGS sequence"/>
</dbReference>
<organism evidence="1 2">
    <name type="scientific">Pseudomonas graminis</name>
    <dbReference type="NCBI Taxonomy" id="158627"/>
    <lineage>
        <taxon>Bacteria</taxon>
        <taxon>Pseudomonadati</taxon>
        <taxon>Pseudomonadota</taxon>
        <taxon>Gammaproteobacteria</taxon>
        <taxon>Pseudomonadales</taxon>
        <taxon>Pseudomonadaceae</taxon>
        <taxon>Pseudomonas</taxon>
    </lineage>
</organism>
<protein>
    <submittedName>
        <fullName evidence="1">Uncharacterized protein</fullName>
    </submittedName>
</protein>
<evidence type="ECO:0000313" key="1">
    <source>
        <dbReference type="EMBL" id="OCX11369.1"/>
    </source>
</evidence>
<dbReference type="RefSeq" id="WP_065992562.1">
    <property type="nucleotide sequence ID" value="NZ_MDEN01000069.1"/>
</dbReference>
<proteinExistence type="predicted"/>
<accession>A0A1C2D9F4</accession>
<sequence length="184" mass="20200">MTKKIKYPIGASSDPLKLAEAVERYVSQGGVINVIAEGESRETESSRQTRDADPEAELCTKVDLLKGLVAKGAGVAALQYSLRMNQKDIKRLASENGLKIRYCQPVRRSRTSRQREPVTLDDAIAGHAMHYSALGYTVPEIAQLLGVGVRDIRDIGKAYRFEFRTTSQGDTAEKTAGEETDLPT</sequence>
<name>A0A1C2D9F4_9PSED</name>
<gene>
    <name evidence="1" type="ORF">BBI10_24585</name>
</gene>
<comment type="caution">
    <text evidence="1">The sequence shown here is derived from an EMBL/GenBank/DDBJ whole genome shotgun (WGS) entry which is preliminary data.</text>
</comment>
<reference evidence="1 2" key="1">
    <citation type="submission" date="2016-08" db="EMBL/GenBank/DDBJ databases">
        <title>Whole genome sequence of Pseudomonas graminis strain UASWS1507, a potential biological control agent for agriculture.</title>
        <authorList>
            <person name="Crovadore J."/>
            <person name="Calmin G."/>
            <person name="Chablais R."/>
            <person name="Cochard B."/>
            <person name="Lefort F."/>
        </authorList>
    </citation>
    <scope>NUCLEOTIDE SEQUENCE [LARGE SCALE GENOMIC DNA]</scope>
    <source>
        <strain evidence="1 2">UASWS1507</strain>
    </source>
</reference>
<dbReference type="AlphaFoldDB" id="A0A1C2D9F4"/>
<evidence type="ECO:0000313" key="2">
    <source>
        <dbReference type="Proteomes" id="UP000095143"/>
    </source>
</evidence>
<dbReference type="EMBL" id="MDEN01000069">
    <property type="protein sequence ID" value="OCX11369.1"/>
    <property type="molecule type" value="Genomic_DNA"/>
</dbReference>